<accession>A0AAU2K3H2</accession>
<organism evidence="3">
    <name type="scientific">Streptomyces sp. NBC_00049</name>
    <dbReference type="NCBI Taxonomy" id="2903617"/>
    <lineage>
        <taxon>Bacteria</taxon>
        <taxon>Bacillati</taxon>
        <taxon>Actinomycetota</taxon>
        <taxon>Actinomycetes</taxon>
        <taxon>Kitasatosporales</taxon>
        <taxon>Streptomycetaceae</taxon>
        <taxon>Streptomyces</taxon>
    </lineage>
</organism>
<dbReference type="InterPro" id="IPR018392">
    <property type="entry name" value="LysM"/>
</dbReference>
<dbReference type="Gene3D" id="3.10.350.10">
    <property type="entry name" value="LysM domain"/>
    <property type="match status" value="1"/>
</dbReference>
<dbReference type="InterPro" id="IPR036779">
    <property type="entry name" value="LysM_dom_sf"/>
</dbReference>
<protein>
    <submittedName>
        <fullName evidence="3">LysM peptidoglycan-binding domain-containing protein</fullName>
    </submittedName>
</protein>
<dbReference type="EMBL" id="CP108264">
    <property type="protein sequence ID" value="WTU78598.1"/>
    <property type="molecule type" value="Genomic_DNA"/>
</dbReference>
<feature type="compositionally biased region" description="Pro residues" evidence="1">
    <location>
        <begin position="65"/>
        <end position="83"/>
    </location>
</feature>
<gene>
    <name evidence="3" type="ORF">OG327_06945</name>
</gene>
<sequence>MCSKRYGLAGRAHVVRAGDTLIELARRYRVKGGWQALYEANRRVIGPRPEALAVGMMLVIPPAAPAAPTPPAAPAAPTPPAAPVVPVSPAVPAAPAVPADPPVPAPVADAPVPLPAPAPSGASTPVPGPPR</sequence>
<proteinExistence type="predicted"/>
<evidence type="ECO:0000259" key="2">
    <source>
        <dbReference type="PROSITE" id="PS51782"/>
    </source>
</evidence>
<reference evidence="3" key="1">
    <citation type="submission" date="2022-10" db="EMBL/GenBank/DDBJ databases">
        <title>The complete genomes of actinobacterial strains from the NBC collection.</title>
        <authorList>
            <person name="Joergensen T.S."/>
            <person name="Alvarez Arevalo M."/>
            <person name="Sterndorff E.B."/>
            <person name="Faurdal D."/>
            <person name="Vuksanovic O."/>
            <person name="Mourched A.-S."/>
            <person name="Charusanti P."/>
            <person name="Shaw S."/>
            <person name="Blin K."/>
            <person name="Weber T."/>
        </authorList>
    </citation>
    <scope>NUCLEOTIDE SEQUENCE</scope>
    <source>
        <strain evidence="3">NBC_00049</strain>
    </source>
</reference>
<feature type="domain" description="LysM" evidence="2">
    <location>
        <begin position="11"/>
        <end position="60"/>
    </location>
</feature>
<dbReference type="SUPFAM" id="SSF54106">
    <property type="entry name" value="LysM domain"/>
    <property type="match status" value="1"/>
</dbReference>
<dbReference type="CDD" id="cd00118">
    <property type="entry name" value="LysM"/>
    <property type="match status" value="1"/>
</dbReference>
<feature type="region of interest" description="Disordered" evidence="1">
    <location>
        <begin position="65"/>
        <end position="131"/>
    </location>
</feature>
<dbReference type="AlphaFoldDB" id="A0AAU2K3H2"/>
<dbReference type="SMART" id="SM00257">
    <property type="entry name" value="LysM"/>
    <property type="match status" value="1"/>
</dbReference>
<name>A0AAU2K3H2_9ACTN</name>
<dbReference type="PROSITE" id="PS51782">
    <property type="entry name" value="LYSM"/>
    <property type="match status" value="1"/>
</dbReference>
<evidence type="ECO:0000256" key="1">
    <source>
        <dbReference type="SAM" id="MobiDB-lite"/>
    </source>
</evidence>
<dbReference type="Pfam" id="PF01476">
    <property type="entry name" value="LysM"/>
    <property type="match status" value="1"/>
</dbReference>
<evidence type="ECO:0000313" key="3">
    <source>
        <dbReference type="EMBL" id="WTU78598.1"/>
    </source>
</evidence>
<feature type="compositionally biased region" description="Low complexity" evidence="1">
    <location>
        <begin position="84"/>
        <end position="97"/>
    </location>
</feature>